<evidence type="ECO:0000256" key="7">
    <source>
        <dbReference type="SAM" id="Coils"/>
    </source>
</evidence>
<dbReference type="Pfam" id="PF05700">
    <property type="entry name" value="BCAS2"/>
    <property type="match status" value="1"/>
</dbReference>
<keyword evidence="6" id="KW-0539">Nucleus</keyword>
<feature type="region of interest" description="Disordered" evidence="8">
    <location>
        <begin position="68"/>
        <end position="104"/>
    </location>
</feature>
<evidence type="ECO:0000313" key="10">
    <source>
        <dbReference type="Proteomes" id="UP001150569"/>
    </source>
</evidence>
<dbReference type="PANTHER" id="PTHR13296">
    <property type="entry name" value="BCAS2 PROTEIN"/>
    <property type="match status" value="1"/>
</dbReference>
<keyword evidence="3" id="KW-0507">mRNA processing</keyword>
<evidence type="ECO:0000256" key="3">
    <source>
        <dbReference type="ARBA" id="ARBA00022664"/>
    </source>
</evidence>
<comment type="similarity">
    <text evidence="2">Belongs to the SPF27 family.</text>
</comment>
<evidence type="ECO:0000256" key="4">
    <source>
        <dbReference type="ARBA" id="ARBA00022728"/>
    </source>
</evidence>
<evidence type="ECO:0000313" key="9">
    <source>
        <dbReference type="EMBL" id="KAJ1924766.1"/>
    </source>
</evidence>
<dbReference type="PANTHER" id="PTHR13296:SF0">
    <property type="entry name" value="PRE-MRNA-SPLICING FACTOR SPF27"/>
    <property type="match status" value="1"/>
</dbReference>
<evidence type="ECO:0000256" key="5">
    <source>
        <dbReference type="ARBA" id="ARBA00023187"/>
    </source>
</evidence>
<dbReference type="OrthoDB" id="205794at2759"/>
<organism evidence="9 10">
    <name type="scientific">Tieghemiomyces parasiticus</name>
    <dbReference type="NCBI Taxonomy" id="78921"/>
    <lineage>
        <taxon>Eukaryota</taxon>
        <taxon>Fungi</taxon>
        <taxon>Fungi incertae sedis</taxon>
        <taxon>Zoopagomycota</taxon>
        <taxon>Kickxellomycotina</taxon>
        <taxon>Dimargaritomycetes</taxon>
        <taxon>Dimargaritales</taxon>
        <taxon>Dimargaritaceae</taxon>
        <taxon>Tieghemiomyces</taxon>
    </lineage>
</organism>
<gene>
    <name evidence="9" type="ORF">IWQ60_004996</name>
</gene>
<comment type="subcellular location">
    <subcellularLocation>
        <location evidence="1">Nucleus</location>
    </subcellularLocation>
</comment>
<evidence type="ECO:0000256" key="2">
    <source>
        <dbReference type="ARBA" id="ARBA00010788"/>
    </source>
</evidence>
<dbReference type="GO" id="GO:0000974">
    <property type="term" value="C:Prp19 complex"/>
    <property type="evidence" value="ECO:0007669"/>
    <property type="project" value="TreeGrafter"/>
</dbReference>
<reference evidence="9" key="1">
    <citation type="submission" date="2022-07" db="EMBL/GenBank/DDBJ databases">
        <title>Phylogenomic reconstructions and comparative analyses of Kickxellomycotina fungi.</title>
        <authorList>
            <person name="Reynolds N.K."/>
            <person name="Stajich J.E."/>
            <person name="Barry K."/>
            <person name="Grigoriev I.V."/>
            <person name="Crous P."/>
            <person name="Smith M.E."/>
        </authorList>
    </citation>
    <scope>NUCLEOTIDE SEQUENCE</scope>
    <source>
        <strain evidence="9">RSA 861</strain>
    </source>
</reference>
<dbReference type="GO" id="GO:0071011">
    <property type="term" value="C:precatalytic spliceosome"/>
    <property type="evidence" value="ECO:0007669"/>
    <property type="project" value="TreeGrafter"/>
</dbReference>
<feature type="coiled-coil region" evidence="7">
    <location>
        <begin position="145"/>
        <end position="179"/>
    </location>
</feature>
<proteinExistence type="inferred from homology"/>
<evidence type="ECO:0008006" key="11">
    <source>
        <dbReference type="Google" id="ProtNLM"/>
    </source>
</evidence>
<dbReference type="GO" id="GO:0008380">
    <property type="term" value="P:RNA splicing"/>
    <property type="evidence" value="ECO:0007669"/>
    <property type="project" value="UniProtKB-KW"/>
</dbReference>
<dbReference type="InterPro" id="IPR008409">
    <property type="entry name" value="SPF27"/>
</dbReference>
<dbReference type="Proteomes" id="UP001150569">
    <property type="component" value="Unassembled WGS sequence"/>
</dbReference>
<dbReference type="EMBL" id="JANBPT010000255">
    <property type="protein sequence ID" value="KAJ1924766.1"/>
    <property type="molecule type" value="Genomic_DNA"/>
</dbReference>
<keyword evidence="4" id="KW-0747">Spliceosome</keyword>
<dbReference type="AlphaFoldDB" id="A0A9W8DTF5"/>
<comment type="caution">
    <text evidence="9">The sequence shown here is derived from an EMBL/GenBank/DDBJ whole genome shotgun (WGS) entry which is preliminary data.</text>
</comment>
<accession>A0A9W8DTF5</accession>
<dbReference type="GO" id="GO:0006397">
    <property type="term" value="P:mRNA processing"/>
    <property type="evidence" value="ECO:0007669"/>
    <property type="project" value="UniProtKB-KW"/>
</dbReference>
<evidence type="ECO:0000256" key="1">
    <source>
        <dbReference type="ARBA" id="ARBA00004123"/>
    </source>
</evidence>
<sequence>MTDITAADVVVDALPYIDRDYDDPAVKAQVDALLAAEMKNGRPDSEQYLGHLPSPPEPFKNSEVLQTEYQRVSSGRKLPPLDHSRYAIPADHDDDDHHQSDPASADSLLRKIARIKTQQQYQLQRLRSQEQLGGKDNHGGGPATWRAYNDQLQDLQTAAERVRAEVESAQVAVNQARAIEQGQAEPILTSIAEQWTETTTRNIQIQLACAYLENELEQMDAYEQQLKGGQ</sequence>
<dbReference type="GO" id="GO:0071013">
    <property type="term" value="C:catalytic step 2 spliceosome"/>
    <property type="evidence" value="ECO:0007669"/>
    <property type="project" value="TreeGrafter"/>
</dbReference>
<evidence type="ECO:0000256" key="6">
    <source>
        <dbReference type="ARBA" id="ARBA00023242"/>
    </source>
</evidence>
<keyword evidence="5" id="KW-0508">mRNA splicing</keyword>
<protein>
    <recommendedName>
        <fullName evidence="11">Pre-mRNA-splicing factor SPF27</fullName>
    </recommendedName>
</protein>
<evidence type="ECO:0000256" key="8">
    <source>
        <dbReference type="SAM" id="MobiDB-lite"/>
    </source>
</evidence>
<keyword evidence="10" id="KW-1185">Reference proteome</keyword>
<keyword evidence="7" id="KW-0175">Coiled coil</keyword>
<name>A0A9W8DTF5_9FUNG</name>